<dbReference type="OrthoDB" id="2530523at2759"/>
<feature type="region of interest" description="Disordered" evidence="1">
    <location>
        <begin position="114"/>
        <end position="134"/>
    </location>
</feature>
<dbReference type="EMBL" id="KZ678479">
    <property type="protein sequence ID" value="PSR82359.1"/>
    <property type="molecule type" value="Genomic_DNA"/>
</dbReference>
<evidence type="ECO:0000313" key="2">
    <source>
        <dbReference type="EMBL" id="PSR82359.1"/>
    </source>
</evidence>
<name>A0A2T3A3T8_9PEZI</name>
<dbReference type="STRING" id="2025994.A0A2T3A3T8"/>
<gene>
    <name evidence="2" type="ORF">BD289DRAFT_437538</name>
</gene>
<dbReference type="Proteomes" id="UP000241462">
    <property type="component" value="Unassembled WGS sequence"/>
</dbReference>
<feature type="compositionally biased region" description="Low complexity" evidence="1">
    <location>
        <begin position="149"/>
        <end position="181"/>
    </location>
</feature>
<reference evidence="2 3" key="1">
    <citation type="journal article" date="2018" name="Mycol. Prog.">
        <title>Coniella lustricola, a new species from submerged detritus.</title>
        <authorList>
            <person name="Raudabaugh D.B."/>
            <person name="Iturriaga T."/>
            <person name="Carver A."/>
            <person name="Mondo S."/>
            <person name="Pangilinan J."/>
            <person name="Lipzen A."/>
            <person name="He G."/>
            <person name="Amirebrahimi M."/>
            <person name="Grigoriev I.V."/>
            <person name="Miller A.N."/>
        </authorList>
    </citation>
    <scope>NUCLEOTIDE SEQUENCE [LARGE SCALE GENOMIC DNA]</scope>
    <source>
        <strain evidence="2 3">B22-T-1</strain>
    </source>
</reference>
<sequence length="508" mass="55461">MARVSPTCSLYLSLCVPTSHGSTALIHIASLWPLCCSALSRWSCLPTCHVVPPKERAGWPLPTARRGSLLPVTVDSISSNYLPIALTSKAGGIPRKVPRLTRISIVGFQAPFTSSPYGPNVPSTAAPQGQYNPNYMMANQMAGYPMNAQQQHQQHQQQQQQHQQQQQQPQQPTPQQQQHPQHPQHHHQQQQQHQHQLMMQRMHQAQQNQASMGTPNPQRQFSTPQGTPNPMQPQGGHYGAPQGHPGPPQLQTPAPAPPSAHSVTTPQTPTFPSTGQSMAMNGSSTPISPGTQARDQERMSLLLEINTELLFEVIHLKQSLEEIRKELASGQNPNQQKEAKEEEESLEQDYNQVFRRLQANLAYLANLTTNKPGVPRQPAPMILSPPPLNLKLKLRAAPSGTDADKGGDGSEDREERGAYIEDLYKRLHGLFPGIDPNKETIFRPHMKPGGPNPAMAVQNAQRMASIAAAQGQMPGNAAPSPAPSTHQTTPQMAPVQGLPSTQPSMGGQ</sequence>
<feature type="compositionally biased region" description="Pro residues" evidence="1">
    <location>
        <begin position="244"/>
        <end position="258"/>
    </location>
</feature>
<dbReference type="AlphaFoldDB" id="A0A2T3A3T8"/>
<feature type="compositionally biased region" description="Polar residues" evidence="1">
    <location>
        <begin position="261"/>
        <end position="293"/>
    </location>
</feature>
<keyword evidence="3" id="KW-1185">Reference proteome</keyword>
<feature type="compositionally biased region" description="Polar residues" evidence="1">
    <location>
        <begin position="498"/>
        <end position="508"/>
    </location>
</feature>
<proteinExistence type="predicted"/>
<accession>A0A2T3A3T8</accession>
<organism evidence="2 3">
    <name type="scientific">Coniella lustricola</name>
    <dbReference type="NCBI Taxonomy" id="2025994"/>
    <lineage>
        <taxon>Eukaryota</taxon>
        <taxon>Fungi</taxon>
        <taxon>Dikarya</taxon>
        <taxon>Ascomycota</taxon>
        <taxon>Pezizomycotina</taxon>
        <taxon>Sordariomycetes</taxon>
        <taxon>Sordariomycetidae</taxon>
        <taxon>Diaporthales</taxon>
        <taxon>Schizoparmaceae</taxon>
        <taxon>Coniella</taxon>
    </lineage>
</organism>
<feature type="region of interest" description="Disordered" evidence="1">
    <location>
        <begin position="146"/>
        <end position="293"/>
    </location>
</feature>
<feature type="region of interest" description="Disordered" evidence="1">
    <location>
        <begin position="469"/>
        <end position="508"/>
    </location>
</feature>
<feature type="region of interest" description="Disordered" evidence="1">
    <location>
        <begin position="327"/>
        <end position="347"/>
    </location>
</feature>
<feature type="compositionally biased region" description="Polar residues" evidence="1">
    <location>
        <begin position="114"/>
        <end position="133"/>
    </location>
</feature>
<protein>
    <submittedName>
        <fullName evidence="2">Uncharacterized protein</fullName>
    </submittedName>
</protein>
<dbReference type="InParanoid" id="A0A2T3A3T8"/>
<evidence type="ECO:0000256" key="1">
    <source>
        <dbReference type="SAM" id="MobiDB-lite"/>
    </source>
</evidence>
<feature type="compositionally biased region" description="Polar residues" evidence="1">
    <location>
        <begin position="203"/>
        <end position="229"/>
    </location>
</feature>
<evidence type="ECO:0000313" key="3">
    <source>
        <dbReference type="Proteomes" id="UP000241462"/>
    </source>
</evidence>